<proteinExistence type="predicted"/>
<evidence type="ECO:0000256" key="1">
    <source>
        <dbReference type="SAM" id="Coils"/>
    </source>
</evidence>
<evidence type="ECO:0000313" key="4">
    <source>
        <dbReference type="Proteomes" id="UP000463939"/>
    </source>
</evidence>
<feature type="compositionally biased region" description="Basic and acidic residues" evidence="2">
    <location>
        <begin position="20"/>
        <end position="39"/>
    </location>
</feature>
<gene>
    <name evidence="3" type="ORF">SFSGTM_22920</name>
</gene>
<evidence type="ECO:0000256" key="2">
    <source>
        <dbReference type="SAM" id="MobiDB-lite"/>
    </source>
</evidence>
<dbReference type="KEGG" id="sniv:SFSGTM_22920"/>
<dbReference type="InterPro" id="IPR001668">
    <property type="entry name" value="Mob_Pre"/>
</dbReference>
<dbReference type="EMBL" id="AP021881">
    <property type="protein sequence ID" value="BBP01584.1"/>
    <property type="molecule type" value="Genomic_DNA"/>
</dbReference>
<accession>A0A809RLA2</accession>
<organism evidence="3 4">
    <name type="scientific">Sulfuriferula nivalis</name>
    <dbReference type="NCBI Taxonomy" id="2675298"/>
    <lineage>
        <taxon>Bacteria</taxon>
        <taxon>Pseudomonadati</taxon>
        <taxon>Pseudomonadota</taxon>
        <taxon>Betaproteobacteria</taxon>
        <taxon>Nitrosomonadales</taxon>
        <taxon>Sulfuricellaceae</taxon>
        <taxon>Sulfuriferula</taxon>
    </lineage>
</organism>
<name>A0A809RLA2_9PROT</name>
<feature type="region of interest" description="Disordered" evidence="2">
    <location>
        <begin position="1"/>
        <end position="41"/>
    </location>
</feature>
<dbReference type="Gene3D" id="3.30.930.30">
    <property type="match status" value="1"/>
</dbReference>
<keyword evidence="1" id="KW-0175">Coiled coil</keyword>
<keyword evidence="4" id="KW-1185">Reference proteome</keyword>
<evidence type="ECO:0000313" key="3">
    <source>
        <dbReference type="EMBL" id="BBP01584.1"/>
    </source>
</evidence>
<reference evidence="4" key="1">
    <citation type="submission" date="2019-11" db="EMBL/GenBank/DDBJ databases">
        <title>Isolation and characterization of a novel species in the genus Sulfuriferula.</title>
        <authorList>
            <person name="Mochizuki J."/>
            <person name="Kojima H."/>
            <person name="Fukui M."/>
        </authorList>
    </citation>
    <scope>NUCLEOTIDE SEQUENCE [LARGE SCALE GENOMIC DNA]</scope>
    <source>
        <strain evidence="4">SGTM</strain>
    </source>
</reference>
<feature type="coiled-coil region" evidence="1">
    <location>
        <begin position="223"/>
        <end position="271"/>
    </location>
</feature>
<dbReference type="Proteomes" id="UP000463939">
    <property type="component" value="Chromosome"/>
</dbReference>
<dbReference type="AlphaFoldDB" id="A0A809RLA2"/>
<dbReference type="RefSeq" id="WP_162085346.1">
    <property type="nucleotide sequence ID" value="NZ_AP021881.1"/>
</dbReference>
<dbReference type="CDD" id="cd17242">
    <property type="entry name" value="MobM_relaxase"/>
    <property type="match status" value="1"/>
</dbReference>
<dbReference type="GO" id="GO:0003677">
    <property type="term" value="F:DNA binding"/>
    <property type="evidence" value="ECO:0007669"/>
    <property type="project" value="InterPro"/>
</dbReference>
<protein>
    <submittedName>
        <fullName evidence="3">Uncharacterized protein</fullName>
    </submittedName>
</protein>
<dbReference type="GO" id="GO:0006310">
    <property type="term" value="P:DNA recombination"/>
    <property type="evidence" value="ECO:0007669"/>
    <property type="project" value="InterPro"/>
</dbReference>
<sequence length="396" mass="44802">MSKTISVRVAPMSGRASGGQRDHDLRNPKKTPDYVDQSKKHLNSVIIKTPRPSTIRDEIAANRLAAGQQKLRADASTTIAGIITFGTEAQATIQNLPKHAQDDLFKKVATRVARESKRDLLGLVVHRDESAIHAHFTLRGYRLENGREQAPRLTPTDLKRLQDVVAEEVKHLGIERGTPKAERQARGDSLDKIIHRSVAELHADLPKELAALSEKRDYYAVLLAKAETKLQTETAKAEALEKRISVYEHRISDLSQTIEQKELRLKQIEASQEKRASDYLKSIKAPLEPMKTVRVEVIESKGLLTTKTNEYNVISVDEAKRYVAQVEAREQAMSRQLIEVFDAGNEKERELKAKIEEIKDVIKNDPEIMRILDRQKQELAIETAAKPRDIDYGHER</sequence>
<dbReference type="Pfam" id="PF01076">
    <property type="entry name" value="Mob_Pre"/>
    <property type="match status" value="1"/>
</dbReference>